<dbReference type="InterPro" id="IPR011227">
    <property type="entry name" value="UCP029730"/>
</dbReference>
<dbReference type="SUPFAM" id="SSF53187">
    <property type="entry name" value="Zn-dependent exopeptidases"/>
    <property type="match status" value="1"/>
</dbReference>
<protein>
    <submittedName>
        <fullName evidence="1">N-formylglutamate amidohydrolase</fullName>
    </submittedName>
</protein>
<evidence type="ECO:0000313" key="1">
    <source>
        <dbReference type="EMBL" id="TPG52013.1"/>
    </source>
</evidence>
<dbReference type="EMBL" id="RCZC01000004">
    <property type="protein sequence ID" value="TPG52013.1"/>
    <property type="molecule type" value="Genomic_DNA"/>
</dbReference>
<accession>A0A502FSN4</accession>
<reference evidence="1 2" key="1">
    <citation type="journal article" date="2019" name="Environ. Microbiol.">
        <title>Species interactions and distinct microbial communities in high Arctic permafrost affected cryosols are associated with the CH4 and CO2 gas fluxes.</title>
        <authorList>
            <person name="Altshuler I."/>
            <person name="Hamel J."/>
            <person name="Turney S."/>
            <person name="Magnuson E."/>
            <person name="Levesque R."/>
            <person name="Greer C."/>
            <person name="Whyte L.G."/>
        </authorList>
    </citation>
    <scope>NUCLEOTIDE SEQUENCE [LARGE SCALE GENOMIC DNA]</scope>
    <source>
        <strain evidence="1 2">E6.1</strain>
    </source>
</reference>
<comment type="caution">
    <text evidence="1">The sequence shown here is derived from an EMBL/GenBank/DDBJ whole genome shotgun (WGS) entry which is preliminary data.</text>
</comment>
<organism evidence="1 2">
    <name type="scientific">Sphingomonas glacialis</name>
    <dbReference type="NCBI Taxonomy" id="658225"/>
    <lineage>
        <taxon>Bacteria</taxon>
        <taxon>Pseudomonadati</taxon>
        <taxon>Pseudomonadota</taxon>
        <taxon>Alphaproteobacteria</taxon>
        <taxon>Sphingomonadales</taxon>
        <taxon>Sphingomonadaceae</taxon>
        <taxon>Sphingomonas</taxon>
    </lineage>
</organism>
<dbReference type="Pfam" id="PF05013">
    <property type="entry name" value="FGase"/>
    <property type="match status" value="1"/>
</dbReference>
<keyword evidence="2" id="KW-1185">Reference proteome</keyword>
<keyword evidence="1" id="KW-0378">Hydrolase</keyword>
<dbReference type="PIRSF" id="PIRSF029730">
    <property type="entry name" value="UCP029730"/>
    <property type="match status" value="1"/>
</dbReference>
<evidence type="ECO:0000313" key="2">
    <source>
        <dbReference type="Proteomes" id="UP000319931"/>
    </source>
</evidence>
<dbReference type="GO" id="GO:0016787">
    <property type="term" value="F:hydrolase activity"/>
    <property type="evidence" value="ECO:0007669"/>
    <property type="project" value="UniProtKB-KW"/>
</dbReference>
<gene>
    <name evidence="1" type="ORF">EAH76_14910</name>
</gene>
<dbReference type="OrthoDB" id="9815326at2"/>
<proteinExistence type="predicted"/>
<dbReference type="InterPro" id="IPR007709">
    <property type="entry name" value="N-FG_amidohydro"/>
</dbReference>
<dbReference type="RefSeq" id="WP_140851081.1">
    <property type="nucleotide sequence ID" value="NZ_RCZC01000004.1"/>
</dbReference>
<dbReference type="AlphaFoldDB" id="A0A502FSN4"/>
<name>A0A502FSN4_9SPHN</name>
<dbReference type="Gene3D" id="3.40.630.40">
    <property type="entry name" value="Zn-dependent exopeptidases"/>
    <property type="match status" value="1"/>
</dbReference>
<sequence length="263" mass="28700">MKSQSSQMLLAADDPPPVQVINPQGRSPFLLLGDHAGNLVPGALQRFGLGAEDMRRHIAWDLGTADLGEALSAALDAMFIRQTYSRLVIDCNRDPDAADAMPAISDGTVIPANGSLSDADRLARVAAIHAPYQSAIGAELARRDVLGRATTLVSLHSFTPVMNGVSRPWHIGVLYSEGDTRFSTKLLDLLREEDDLCVGDNQPYAMDATDFTVPRHAFSSKRRYAEIEIRQDLLSTHMDIRAWATTIANHLTQVDADLVENQV</sequence>
<dbReference type="Proteomes" id="UP000319931">
    <property type="component" value="Unassembled WGS sequence"/>
</dbReference>